<reference evidence="1" key="1">
    <citation type="submission" date="2018-02" db="EMBL/GenBank/DDBJ databases">
        <title>Rhizophora mucronata_Transcriptome.</title>
        <authorList>
            <person name="Meera S.P."/>
            <person name="Sreeshan A."/>
            <person name="Augustine A."/>
        </authorList>
    </citation>
    <scope>NUCLEOTIDE SEQUENCE</scope>
    <source>
        <tissue evidence="1">Leaf</tissue>
    </source>
</reference>
<dbReference type="GO" id="GO:1990904">
    <property type="term" value="C:ribonucleoprotein complex"/>
    <property type="evidence" value="ECO:0007669"/>
    <property type="project" value="UniProtKB-KW"/>
</dbReference>
<evidence type="ECO:0000313" key="1">
    <source>
        <dbReference type="EMBL" id="MBX55644.1"/>
    </source>
</evidence>
<accession>A0A2P2PLJ9</accession>
<keyword evidence="1" id="KW-0687">Ribonucleoprotein</keyword>
<dbReference type="AlphaFoldDB" id="A0A2P2PLJ9"/>
<dbReference type="EMBL" id="GGEC01075160">
    <property type="protein sequence ID" value="MBX55644.1"/>
    <property type="molecule type" value="Transcribed_RNA"/>
</dbReference>
<organism evidence="1">
    <name type="scientific">Rhizophora mucronata</name>
    <name type="common">Asiatic mangrove</name>
    <dbReference type="NCBI Taxonomy" id="61149"/>
    <lineage>
        <taxon>Eukaryota</taxon>
        <taxon>Viridiplantae</taxon>
        <taxon>Streptophyta</taxon>
        <taxon>Embryophyta</taxon>
        <taxon>Tracheophyta</taxon>
        <taxon>Spermatophyta</taxon>
        <taxon>Magnoliopsida</taxon>
        <taxon>eudicotyledons</taxon>
        <taxon>Gunneridae</taxon>
        <taxon>Pentapetalae</taxon>
        <taxon>rosids</taxon>
        <taxon>fabids</taxon>
        <taxon>Malpighiales</taxon>
        <taxon>Rhizophoraceae</taxon>
        <taxon>Rhizophora</taxon>
    </lineage>
</organism>
<proteinExistence type="predicted"/>
<sequence>MNIPESSLNCFFSFSPAFSQTVYRMDLRFLTKFNISLVSQMANICLIKMVQAQRCPLYQKKELKGLCFSYYTRKPIT</sequence>
<name>A0A2P2PLJ9_RHIMU</name>
<protein>
    <submittedName>
        <fullName evidence="1">Heterogeneous nuclear ribonucleoprotein R</fullName>
    </submittedName>
</protein>